<dbReference type="AlphaFoldDB" id="A0AAN8RIQ9"/>
<evidence type="ECO:0000256" key="2">
    <source>
        <dbReference type="SAM" id="MobiDB-lite"/>
    </source>
</evidence>
<dbReference type="Gene3D" id="1.10.287.1490">
    <property type="match status" value="1"/>
</dbReference>
<comment type="caution">
    <text evidence="3">The sequence shown here is derived from an EMBL/GenBank/DDBJ whole genome shotgun (WGS) entry which is preliminary data.</text>
</comment>
<dbReference type="SUPFAM" id="SSF57997">
    <property type="entry name" value="Tropomyosin"/>
    <property type="match status" value="1"/>
</dbReference>
<sequence>MAAEGDTQDVINVSADVDSLSIDDKIQMLSMKFQVLESENKELKEDIKVLRSENGTLNDRVKELEDERQCWTSENSRIMFDNEWLGDRYRDAEEDVERVKDALGHQGREYFRLGRAVSELEYEARERERQVTDLEREVVISRATGKLTDASIFRLDARVARFEERIRAIENGLSLLQCRNAQTRGWHDRLEDLDIIGRLGHLELSVRRLEEGPSEEQQESVSDQTTQPEPAKPLDAWSATADDPW</sequence>
<reference evidence="3 4" key="1">
    <citation type="submission" date="2019-10" db="EMBL/GenBank/DDBJ databases">
        <authorList>
            <person name="Palmer J.M."/>
        </authorList>
    </citation>
    <scope>NUCLEOTIDE SEQUENCE [LARGE SCALE GENOMIC DNA]</scope>
    <source>
        <strain evidence="3 4">TWF718</strain>
    </source>
</reference>
<name>A0AAN8RIQ9_9PEZI</name>
<keyword evidence="4" id="KW-1185">Reference proteome</keyword>
<feature type="compositionally biased region" description="Polar residues" evidence="2">
    <location>
        <begin position="219"/>
        <end position="228"/>
    </location>
</feature>
<feature type="region of interest" description="Disordered" evidence="2">
    <location>
        <begin position="208"/>
        <end position="245"/>
    </location>
</feature>
<keyword evidence="1" id="KW-0175">Coiled coil</keyword>
<protein>
    <submittedName>
        <fullName evidence="3">Uncharacterized protein</fullName>
    </submittedName>
</protein>
<organism evidence="3 4">
    <name type="scientific">Orbilia javanica</name>
    <dbReference type="NCBI Taxonomy" id="47235"/>
    <lineage>
        <taxon>Eukaryota</taxon>
        <taxon>Fungi</taxon>
        <taxon>Dikarya</taxon>
        <taxon>Ascomycota</taxon>
        <taxon>Pezizomycotina</taxon>
        <taxon>Orbiliomycetes</taxon>
        <taxon>Orbiliales</taxon>
        <taxon>Orbiliaceae</taxon>
        <taxon>Orbilia</taxon>
    </lineage>
</organism>
<evidence type="ECO:0000313" key="4">
    <source>
        <dbReference type="Proteomes" id="UP001313282"/>
    </source>
</evidence>
<gene>
    <name evidence="3" type="ORF">TWF718_005311</name>
</gene>
<accession>A0AAN8RIQ9</accession>
<evidence type="ECO:0000313" key="3">
    <source>
        <dbReference type="EMBL" id="KAK6347469.1"/>
    </source>
</evidence>
<feature type="coiled-coil region" evidence="1">
    <location>
        <begin position="26"/>
        <end position="74"/>
    </location>
</feature>
<proteinExistence type="predicted"/>
<evidence type="ECO:0000256" key="1">
    <source>
        <dbReference type="SAM" id="Coils"/>
    </source>
</evidence>
<dbReference type="EMBL" id="JAVHNR010000003">
    <property type="protein sequence ID" value="KAK6347469.1"/>
    <property type="molecule type" value="Genomic_DNA"/>
</dbReference>
<dbReference type="Proteomes" id="UP001313282">
    <property type="component" value="Unassembled WGS sequence"/>
</dbReference>